<evidence type="ECO:0000256" key="6">
    <source>
        <dbReference type="ARBA" id="ARBA00023239"/>
    </source>
</evidence>
<sequence length="288" mass="31945">MVALPRSKWDAQPPQLATTDKITVRNLQATVNAGVDVWGRVKSQRALISVTLSLAKPFDSAAKTDVVDNSTVHYGKLSKDIQACIQDFAANSDADKRKTTSDLMAAIHEQIKRKTVPDNKILRAIEVDIFYPKGSMLGDGAGYSLGHSLSSSDIYTQLYLRNVRVPCLIGVNSNERLQKQPVVINLWIEPVSVARSEDYPKLESAVVEVRQGFIMEGYTSELTRVQVVSDSSFETLESLTTTIVQRLGPMFTEKASEDVNEYIRLRIEKPHAVPAADAPSIEIFRPLR</sequence>
<evidence type="ECO:0000259" key="8">
    <source>
        <dbReference type="SMART" id="SM00905"/>
    </source>
</evidence>
<evidence type="ECO:0000256" key="4">
    <source>
        <dbReference type="ARBA" id="ARBA00013043"/>
    </source>
</evidence>
<dbReference type="PANTHER" id="PTHR42844:SF1">
    <property type="entry name" value="DIHYDRONEOPTERIN ALDOLASE 1-RELATED"/>
    <property type="match status" value="1"/>
</dbReference>
<evidence type="ECO:0000256" key="5">
    <source>
        <dbReference type="ARBA" id="ARBA00022909"/>
    </source>
</evidence>
<dbReference type="InterPro" id="IPR043133">
    <property type="entry name" value="GTP-CH-I_C/QueF"/>
</dbReference>
<name>A0AAN6M5Z6_9PLEO</name>
<evidence type="ECO:0000256" key="1">
    <source>
        <dbReference type="ARBA" id="ARBA00001353"/>
    </source>
</evidence>
<protein>
    <recommendedName>
        <fullName evidence="4">dihydroneopterin aldolase</fullName>
        <ecNumber evidence="4">4.1.2.25</ecNumber>
    </recommendedName>
    <alternativeName>
        <fullName evidence="7">7,8-dihydroneopterin aldolase</fullName>
    </alternativeName>
</protein>
<reference evidence="9 10" key="1">
    <citation type="submission" date="2021-02" db="EMBL/GenBank/DDBJ databases">
        <title>Genome assembly of Pseudopithomyces chartarum.</title>
        <authorList>
            <person name="Jauregui R."/>
            <person name="Singh J."/>
            <person name="Voisey C."/>
        </authorList>
    </citation>
    <scope>NUCLEOTIDE SEQUENCE [LARGE SCALE GENOMIC DNA]</scope>
    <source>
        <strain evidence="9 10">AGR01</strain>
    </source>
</reference>
<dbReference type="EC" id="4.1.2.25" evidence="4"/>
<keyword evidence="10" id="KW-1185">Reference proteome</keyword>
<evidence type="ECO:0000256" key="3">
    <source>
        <dbReference type="ARBA" id="ARBA00005708"/>
    </source>
</evidence>
<dbReference type="EMBL" id="WVTA01000002">
    <property type="protein sequence ID" value="KAK3215850.1"/>
    <property type="molecule type" value="Genomic_DNA"/>
</dbReference>
<dbReference type="InterPro" id="IPR006156">
    <property type="entry name" value="Dihydroneopterin_aldolase"/>
</dbReference>
<dbReference type="Proteomes" id="UP001280581">
    <property type="component" value="Unassembled WGS sequence"/>
</dbReference>
<feature type="domain" description="Dihydroneopterin aldolase/epimerase" evidence="8">
    <location>
        <begin position="158"/>
        <end position="285"/>
    </location>
</feature>
<dbReference type="SMART" id="SM00905">
    <property type="entry name" value="FolB"/>
    <property type="match status" value="1"/>
</dbReference>
<dbReference type="GO" id="GO:0005737">
    <property type="term" value="C:cytoplasm"/>
    <property type="evidence" value="ECO:0007669"/>
    <property type="project" value="TreeGrafter"/>
</dbReference>
<comment type="pathway">
    <text evidence="2">Cofactor biosynthesis; tetrahydrofolate biosynthesis; 2-amino-4-hydroxy-6-hydroxymethyl-7,8-dihydropteridine diphosphate from 7,8-dihydroneopterin triphosphate: step 3/4.</text>
</comment>
<dbReference type="SUPFAM" id="SSF55620">
    <property type="entry name" value="Tetrahydrobiopterin biosynthesis enzymes-like"/>
    <property type="match status" value="2"/>
</dbReference>
<dbReference type="GO" id="GO:0004150">
    <property type="term" value="F:dihydroneopterin aldolase activity"/>
    <property type="evidence" value="ECO:0007669"/>
    <property type="project" value="UniProtKB-EC"/>
</dbReference>
<dbReference type="Gene3D" id="3.30.1130.10">
    <property type="match status" value="2"/>
</dbReference>
<accession>A0AAN6M5Z6</accession>
<dbReference type="PANTHER" id="PTHR42844">
    <property type="entry name" value="DIHYDRONEOPTERIN ALDOLASE 1-RELATED"/>
    <property type="match status" value="1"/>
</dbReference>
<organism evidence="9 10">
    <name type="scientific">Pseudopithomyces chartarum</name>
    <dbReference type="NCBI Taxonomy" id="1892770"/>
    <lineage>
        <taxon>Eukaryota</taxon>
        <taxon>Fungi</taxon>
        <taxon>Dikarya</taxon>
        <taxon>Ascomycota</taxon>
        <taxon>Pezizomycotina</taxon>
        <taxon>Dothideomycetes</taxon>
        <taxon>Pleosporomycetidae</taxon>
        <taxon>Pleosporales</taxon>
        <taxon>Massarineae</taxon>
        <taxon>Didymosphaeriaceae</taxon>
        <taxon>Pseudopithomyces</taxon>
    </lineage>
</organism>
<keyword evidence="6" id="KW-0456">Lyase</keyword>
<evidence type="ECO:0000256" key="7">
    <source>
        <dbReference type="ARBA" id="ARBA00032903"/>
    </source>
</evidence>
<dbReference type="InterPro" id="IPR006157">
    <property type="entry name" value="FolB_dom"/>
</dbReference>
<comment type="catalytic activity">
    <reaction evidence="1">
        <text>7,8-dihydroneopterin = 6-hydroxymethyl-7,8-dihydropterin + glycolaldehyde</text>
        <dbReference type="Rhea" id="RHEA:10540"/>
        <dbReference type="ChEBI" id="CHEBI:17001"/>
        <dbReference type="ChEBI" id="CHEBI:17071"/>
        <dbReference type="ChEBI" id="CHEBI:44841"/>
        <dbReference type="EC" id="4.1.2.25"/>
    </reaction>
</comment>
<comment type="caution">
    <text evidence="9">The sequence shown here is derived from an EMBL/GenBank/DDBJ whole genome shotgun (WGS) entry which is preliminary data.</text>
</comment>
<gene>
    <name evidence="9" type="ORF">GRF29_8g1264884</name>
</gene>
<keyword evidence="5" id="KW-0289">Folate biosynthesis</keyword>
<proteinExistence type="inferred from homology"/>
<comment type="similarity">
    <text evidence="3">Belongs to the DHNA family.</text>
</comment>
<evidence type="ECO:0000256" key="2">
    <source>
        <dbReference type="ARBA" id="ARBA00005013"/>
    </source>
</evidence>
<dbReference type="AlphaFoldDB" id="A0AAN6M5Z6"/>
<evidence type="ECO:0000313" key="9">
    <source>
        <dbReference type="EMBL" id="KAK3215850.1"/>
    </source>
</evidence>
<evidence type="ECO:0000313" key="10">
    <source>
        <dbReference type="Proteomes" id="UP001280581"/>
    </source>
</evidence>
<dbReference type="GO" id="GO:0046656">
    <property type="term" value="P:folic acid biosynthetic process"/>
    <property type="evidence" value="ECO:0007669"/>
    <property type="project" value="UniProtKB-KW"/>
</dbReference>